<feature type="compositionally biased region" description="Pro residues" evidence="1">
    <location>
        <begin position="89"/>
        <end position="99"/>
    </location>
</feature>
<sequence length="99" mass="11001">MSISVNSNRPDLIPESKNIEDNIRGLLIHQQPHRFQQRRLADAVIADDQVEALQSFDLEVAELAEVLDMQAGQHGGRPGLRMPASMAPRRPPVKPTGKK</sequence>
<accession>A0A178MZN5</accession>
<comment type="caution">
    <text evidence="2">The sequence shown here is derived from an EMBL/GenBank/DDBJ whole genome shotgun (WGS) entry which is preliminary data.</text>
</comment>
<protein>
    <submittedName>
        <fullName evidence="2">Uncharacterized protein</fullName>
    </submittedName>
</protein>
<evidence type="ECO:0000256" key="1">
    <source>
        <dbReference type="SAM" id="MobiDB-lite"/>
    </source>
</evidence>
<feature type="region of interest" description="Disordered" evidence="1">
    <location>
        <begin position="72"/>
        <end position="99"/>
    </location>
</feature>
<proteinExistence type="predicted"/>
<name>A0A178MZN5_9PROT</name>
<organism evidence="2 3">
    <name type="scientific">Magnetospirillum moscoviense</name>
    <dbReference type="NCBI Taxonomy" id="1437059"/>
    <lineage>
        <taxon>Bacteria</taxon>
        <taxon>Pseudomonadati</taxon>
        <taxon>Pseudomonadota</taxon>
        <taxon>Alphaproteobacteria</taxon>
        <taxon>Rhodospirillales</taxon>
        <taxon>Rhodospirillaceae</taxon>
        <taxon>Magnetospirillum</taxon>
    </lineage>
</organism>
<dbReference type="Proteomes" id="UP000078543">
    <property type="component" value="Unassembled WGS sequence"/>
</dbReference>
<reference evidence="2 3" key="1">
    <citation type="submission" date="2016-04" db="EMBL/GenBank/DDBJ databases">
        <title>Draft genome sequence of freshwater magnetotactic bacteria Magnetospirillum marisnigri SP-1 and Magnetospirillum moscoviense BB-1.</title>
        <authorList>
            <person name="Koziaeva V."/>
            <person name="Dziuba M.V."/>
            <person name="Ivanov T.M."/>
            <person name="Kuznetsov B."/>
            <person name="Grouzdev D.S."/>
        </authorList>
    </citation>
    <scope>NUCLEOTIDE SEQUENCE [LARGE SCALE GENOMIC DNA]</scope>
    <source>
        <strain evidence="2 3">BB-1</strain>
    </source>
</reference>
<dbReference type="STRING" id="1437059.A6A05_05815"/>
<dbReference type="AlphaFoldDB" id="A0A178MZN5"/>
<gene>
    <name evidence="2" type="ORF">A6A05_05815</name>
</gene>
<keyword evidence="3" id="KW-1185">Reference proteome</keyword>
<evidence type="ECO:0000313" key="3">
    <source>
        <dbReference type="Proteomes" id="UP000078543"/>
    </source>
</evidence>
<dbReference type="EMBL" id="LWQU01000022">
    <property type="protein sequence ID" value="OAN65473.1"/>
    <property type="molecule type" value="Genomic_DNA"/>
</dbReference>
<evidence type="ECO:0000313" key="2">
    <source>
        <dbReference type="EMBL" id="OAN65473.1"/>
    </source>
</evidence>